<evidence type="ECO:0000313" key="4">
    <source>
        <dbReference type="Proteomes" id="UP000053477"/>
    </source>
</evidence>
<dbReference type="OrthoDB" id="2505969at2759"/>
<dbReference type="PANTHER" id="PTHR33096">
    <property type="entry name" value="CXC2 DOMAIN-CONTAINING PROTEIN"/>
    <property type="match status" value="1"/>
</dbReference>
<dbReference type="InParanoid" id="A0A0H2RAD8"/>
<dbReference type="AlphaFoldDB" id="A0A0H2RAD8"/>
<dbReference type="InterPro" id="IPR040521">
    <property type="entry name" value="KDZ"/>
</dbReference>
<feature type="coiled-coil region" evidence="1">
    <location>
        <begin position="375"/>
        <end position="451"/>
    </location>
</feature>
<evidence type="ECO:0000256" key="2">
    <source>
        <dbReference type="SAM" id="MobiDB-lite"/>
    </source>
</evidence>
<dbReference type="Pfam" id="PF18758">
    <property type="entry name" value="KDZ"/>
    <property type="match status" value="1"/>
</dbReference>
<proteinExistence type="predicted"/>
<dbReference type="Proteomes" id="UP000053477">
    <property type="component" value="Unassembled WGS sequence"/>
</dbReference>
<reference evidence="3 4" key="1">
    <citation type="submission" date="2015-04" db="EMBL/GenBank/DDBJ databases">
        <title>Complete genome sequence of Schizopora paradoxa KUC8140, a cosmopolitan wood degrader in East Asia.</title>
        <authorList>
            <consortium name="DOE Joint Genome Institute"/>
            <person name="Min B."/>
            <person name="Park H."/>
            <person name="Jang Y."/>
            <person name="Kim J.-J."/>
            <person name="Kim K.H."/>
            <person name="Pangilinan J."/>
            <person name="Lipzen A."/>
            <person name="Riley R."/>
            <person name="Grigoriev I.V."/>
            <person name="Spatafora J.W."/>
            <person name="Choi I.-G."/>
        </authorList>
    </citation>
    <scope>NUCLEOTIDE SEQUENCE [LARGE SCALE GENOMIC DNA]</scope>
    <source>
        <strain evidence="3 4">KUC8140</strain>
    </source>
</reference>
<evidence type="ECO:0000256" key="1">
    <source>
        <dbReference type="SAM" id="Coils"/>
    </source>
</evidence>
<organism evidence="3 4">
    <name type="scientific">Schizopora paradoxa</name>
    <dbReference type="NCBI Taxonomy" id="27342"/>
    <lineage>
        <taxon>Eukaryota</taxon>
        <taxon>Fungi</taxon>
        <taxon>Dikarya</taxon>
        <taxon>Basidiomycota</taxon>
        <taxon>Agaricomycotina</taxon>
        <taxon>Agaricomycetes</taxon>
        <taxon>Hymenochaetales</taxon>
        <taxon>Schizoporaceae</taxon>
        <taxon>Schizopora</taxon>
    </lineage>
</organism>
<dbReference type="PANTHER" id="PTHR33096:SF1">
    <property type="entry name" value="CXC1-LIKE CYSTEINE CLUSTER ASSOCIATED WITH KDZ TRANSPOSASES DOMAIN-CONTAINING PROTEIN"/>
    <property type="match status" value="1"/>
</dbReference>
<gene>
    <name evidence="3" type="ORF">SCHPADRAFT_917527</name>
</gene>
<sequence>MATAPFYPTTAFSFDSLRVYHTASSRCPSLSIQAFVHALCDLHGVAYDGQQRKAFSSAYDIFVEINRRIDEQLDNVLYIDVAAHYAKACPPCKYKTCGEEKLKFSALFAIDGNESLKRVFRSQADASEDSPPVSTARPDGRACTSRLYIEAEDVNKFKDEVKGRQKAKKAAQKVQRFRSEGKSRTPSLIARTKSPCTDRWTNLAAESKKKMWGVFEETGIFLGACRHGVVMALCDMIRSGELAKYPIAIVNKLIDVFGDNILVGYDIGCGFSSTANNSPLFGPIVRKTGAQFCVNSFHGHAHCRKCQLEWHPTFVEGTGLEDFETCERVFSESNRVAATTRHTSAFHRRQAILRHFERWNNDKYSELSRFICNNYMQALENINTLEETLKEKKAELGIEDDDIFRRWANGERAYLRAMEAAPKLDRLAVQYVKTLQELADAERKAEETRIQWCATSADELRSGEFYGQEASRTRRKETTKKHGYETVITLQRAAADFEAKLGIDERWQPDFEEYQDACRSANELDYHYAVDRLEFLVVSRMFELSKLNRAGTGYKMRKHITKALKSRSKAIRTAVKKYNSAAIRLVPPRPELDIDDVLEYVFIAQFDLLRDSRGNVLQQEWARPAAREATSIYYKLLRSKEEIRRLNIEVRRLSTFIDDSERAMAAAVAWLKIHRPPLADQMQRRLDLHRAVNNKQRVRLAELTGKVDFTGLAGVGKSEADGSSDESSDEGEEVEACIDVLSSIHANQTT</sequence>
<evidence type="ECO:0008006" key="5">
    <source>
        <dbReference type="Google" id="ProtNLM"/>
    </source>
</evidence>
<feature type="compositionally biased region" description="Acidic residues" evidence="2">
    <location>
        <begin position="722"/>
        <end position="734"/>
    </location>
</feature>
<protein>
    <recommendedName>
        <fullName evidence="5">CxC2-like cysteine cluster KDZ transposase-associated domain-containing protein</fullName>
    </recommendedName>
</protein>
<keyword evidence="4" id="KW-1185">Reference proteome</keyword>
<name>A0A0H2RAD8_9AGAM</name>
<accession>A0A0H2RAD8</accession>
<dbReference type="STRING" id="27342.A0A0H2RAD8"/>
<feature type="region of interest" description="Disordered" evidence="2">
    <location>
        <begin position="714"/>
        <end position="734"/>
    </location>
</feature>
<dbReference type="EMBL" id="KQ086206">
    <property type="protein sequence ID" value="KLO06443.1"/>
    <property type="molecule type" value="Genomic_DNA"/>
</dbReference>
<evidence type="ECO:0000313" key="3">
    <source>
        <dbReference type="EMBL" id="KLO06443.1"/>
    </source>
</evidence>
<keyword evidence="1" id="KW-0175">Coiled coil</keyword>